<dbReference type="EMBL" id="ATLV01026839">
    <property type="status" value="NOT_ANNOTATED_CDS"/>
    <property type="molecule type" value="Genomic_DNA"/>
</dbReference>
<protein>
    <submittedName>
        <fullName evidence="1 2">Inositol monophosphatase</fullName>
    </submittedName>
</protein>
<reference evidence="2" key="2">
    <citation type="submission" date="2020-05" db="UniProtKB">
        <authorList>
            <consortium name="EnsemblMetazoa"/>
        </authorList>
    </citation>
    <scope>IDENTIFICATION</scope>
</reference>
<dbReference type="Proteomes" id="UP000030765">
    <property type="component" value="Unassembled WGS sequence"/>
</dbReference>
<accession>A0A084WT48</accession>
<dbReference type="AlphaFoldDB" id="A0A084WT48"/>
<reference evidence="1 3" key="1">
    <citation type="journal article" date="2014" name="BMC Genomics">
        <title>Genome sequence of Anopheles sinensis provides insight into genetics basis of mosquito competence for malaria parasites.</title>
        <authorList>
            <person name="Zhou D."/>
            <person name="Zhang D."/>
            <person name="Ding G."/>
            <person name="Shi L."/>
            <person name="Hou Q."/>
            <person name="Ye Y."/>
            <person name="Xu Y."/>
            <person name="Zhou H."/>
            <person name="Xiong C."/>
            <person name="Li S."/>
            <person name="Yu J."/>
            <person name="Hong S."/>
            <person name="Yu X."/>
            <person name="Zou P."/>
            <person name="Chen C."/>
            <person name="Chang X."/>
            <person name="Wang W."/>
            <person name="Lv Y."/>
            <person name="Sun Y."/>
            <person name="Ma L."/>
            <person name="Shen B."/>
            <person name="Zhu C."/>
        </authorList>
    </citation>
    <scope>NUCLEOTIDE SEQUENCE [LARGE SCALE GENOMIC DNA]</scope>
</reference>
<dbReference type="EnsemblMetazoa" id="ASIC021708-RA">
    <property type="protein sequence ID" value="ASIC021708-PA"/>
    <property type="gene ID" value="ASIC021708"/>
</dbReference>
<sequence length="57" mass="6324">MPFDCKREPVKMWRCPILKPEPTAGVGGAVGGGRTFVSQKPRKTITKHYPAWNGLVK</sequence>
<dbReference type="EMBL" id="KE525419">
    <property type="protein sequence ID" value="KFB53392.1"/>
    <property type="molecule type" value="Genomic_DNA"/>
</dbReference>
<name>A0A084WT48_ANOSI</name>
<gene>
    <name evidence="1" type="ORF">ZHAS_00021708</name>
</gene>
<proteinExistence type="predicted"/>
<dbReference type="VEuPathDB" id="VectorBase:ASIC021708"/>
<evidence type="ECO:0000313" key="1">
    <source>
        <dbReference type="EMBL" id="KFB53392.1"/>
    </source>
</evidence>
<evidence type="ECO:0000313" key="3">
    <source>
        <dbReference type="Proteomes" id="UP000030765"/>
    </source>
</evidence>
<evidence type="ECO:0000313" key="2">
    <source>
        <dbReference type="EnsemblMetazoa" id="ASIC021708-PA"/>
    </source>
</evidence>
<keyword evidence="3" id="KW-1185">Reference proteome</keyword>
<organism evidence="1">
    <name type="scientific">Anopheles sinensis</name>
    <name type="common">Mosquito</name>
    <dbReference type="NCBI Taxonomy" id="74873"/>
    <lineage>
        <taxon>Eukaryota</taxon>
        <taxon>Metazoa</taxon>
        <taxon>Ecdysozoa</taxon>
        <taxon>Arthropoda</taxon>
        <taxon>Hexapoda</taxon>
        <taxon>Insecta</taxon>
        <taxon>Pterygota</taxon>
        <taxon>Neoptera</taxon>
        <taxon>Endopterygota</taxon>
        <taxon>Diptera</taxon>
        <taxon>Nematocera</taxon>
        <taxon>Culicoidea</taxon>
        <taxon>Culicidae</taxon>
        <taxon>Anophelinae</taxon>
        <taxon>Anopheles</taxon>
    </lineage>
</organism>